<comment type="similarity">
    <text evidence="2">Belongs to the binding-protein-dependent transport system permease family. FecCD subfamily.</text>
</comment>
<dbReference type="AlphaFoldDB" id="A0A4V2PJ69"/>
<dbReference type="SUPFAM" id="SSF81345">
    <property type="entry name" value="ABC transporter involved in vitamin B12 uptake, BtuC"/>
    <property type="match status" value="1"/>
</dbReference>
<dbReference type="GO" id="GO:0022857">
    <property type="term" value="F:transmembrane transporter activity"/>
    <property type="evidence" value="ECO:0007669"/>
    <property type="project" value="InterPro"/>
</dbReference>
<evidence type="ECO:0000256" key="1">
    <source>
        <dbReference type="ARBA" id="ARBA00004651"/>
    </source>
</evidence>
<feature type="transmembrane region" description="Helical" evidence="8">
    <location>
        <begin position="187"/>
        <end position="208"/>
    </location>
</feature>
<evidence type="ECO:0000256" key="7">
    <source>
        <dbReference type="ARBA" id="ARBA00023136"/>
    </source>
</evidence>
<dbReference type="EMBL" id="SMFZ01000001">
    <property type="protein sequence ID" value="TCK27316.1"/>
    <property type="molecule type" value="Genomic_DNA"/>
</dbReference>
<comment type="subcellular location">
    <subcellularLocation>
        <location evidence="1">Cell membrane</location>
        <topology evidence="1">Multi-pass membrane protein</topology>
    </subcellularLocation>
</comment>
<evidence type="ECO:0000256" key="4">
    <source>
        <dbReference type="ARBA" id="ARBA00022475"/>
    </source>
</evidence>
<name>A0A4V2PJ69_PSEEN</name>
<dbReference type="OrthoDB" id="9782305at2"/>
<dbReference type="Gene3D" id="1.10.3470.10">
    <property type="entry name" value="ABC transporter involved in vitamin B12 uptake, BtuC"/>
    <property type="match status" value="1"/>
</dbReference>
<feature type="transmembrane region" description="Helical" evidence="8">
    <location>
        <begin position="236"/>
        <end position="262"/>
    </location>
</feature>
<dbReference type="InterPro" id="IPR000522">
    <property type="entry name" value="ABC_transptr_permease_BtuC"/>
</dbReference>
<accession>A0A4V2PJ69</accession>
<sequence>MTAPAWVLSGAVVLVAAGTVLSMKVGARPLSWAELSDGLLRFSGGQADFVVRHVRLPRTLCGLIAGTCLGLAGTVAQGVTRNPLGGPDTLGVNSGAAASMIAVMTAGVGSLAGYVWFGFVGGAVAALAVYAIGGSGRDGVTPVKLALAGAAVSALLTAVTSAVVLLDRDLFARYRYWIIGSLARSDLQTVGQAVPFAAVGVLVAVVLVRRLDVVALGQDAARSLGARPGLTRGAGLVAVVVLAGTATALAGPVVFVGLVAPHAARALAGTAHRWVLPLSGLLAAGLVLLADVAGRVVIAPEEVHIGVTAALVGGPVFLHLVRTRKVAAL</sequence>
<proteinExistence type="inferred from homology"/>
<evidence type="ECO:0000313" key="10">
    <source>
        <dbReference type="Proteomes" id="UP000295560"/>
    </source>
</evidence>
<protein>
    <submittedName>
        <fullName evidence="9">Iron complex transport system permease protein</fullName>
    </submittedName>
</protein>
<gene>
    <name evidence="9" type="ORF">EV378_3184</name>
</gene>
<evidence type="ECO:0000256" key="6">
    <source>
        <dbReference type="ARBA" id="ARBA00022989"/>
    </source>
</evidence>
<keyword evidence="10" id="KW-1185">Reference proteome</keyword>
<keyword evidence="4" id="KW-1003">Cell membrane</keyword>
<keyword evidence="3" id="KW-0813">Transport</keyword>
<reference evidence="9 10" key="1">
    <citation type="submission" date="2019-03" db="EMBL/GenBank/DDBJ databases">
        <title>Sequencing the genomes of 1000 actinobacteria strains.</title>
        <authorList>
            <person name="Klenk H.-P."/>
        </authorList>
    </citation>
    <scope>NUCLEOTIDE SEQUENCE [LARGE SCALE GENOMIC DNA]</scope>
    <source>
        <strain evidence="9 10">DSM 44969</strain>
    </source>
</reference>
<dbReference type="Pfam" id="PF01032">
    <property type="entry name" value="FecCD"/>
    <property type="match status" value="1"/>
</dbReference>
<dbReference type="GO" id="GO:0033214">
    <property type="term" value="P:siderophore-iron import into cell"/>
    <property type="evidence" value="ECO:0007669"/>
    <property type="project" value="TreeGrafter"/>
</dbReference>
<organism evidence="9 10">
    <name type="scientific">Pseudonocardia endophytica</name>
    <dbReference type="NCBI Taxonomy" id="401976"/>
    <lineage>
        <taxon>Bacteria</taxon>
        <taxon>Bacillati</taxon>
        <taxon>Actinomycetota</taxon>
        <taxon>Actinomycetes</taxon>
        <taxon>Pseudonocardiales</taxon>
        <taxon>Pseudonocardiaceae</taxon>
        <taxon>Pseudonocardia</taxon>
    </lineage>
</organism>
<dbReference type="RefSeq" id="WP_132425876.1">
    <property type="nucleotide sequence ID" value="NZ_SMFZ01000001.1"/>
</dbReference>
<feature type="transmembrane region" description="Helical" evidence="8">
    <location>
        <begin position="303"/>
        <end position="321"/>
    </location>
</feature>
<feature type="transmembrane region" description="Helical" evidence="8">
    <location>
        <begin position="145"/>
        <end position="166"/>
    </location>
</feature>
<evidence type="ECO:0000256" key="3">
    <source>
        <dbReference type="ARBA" id="ARBA00022448"/>
    </source>
</evidence>
<dbReference type="PANTHER" id="PTHR30472">
    <property type="entry name" value="FERRIC ENTEROBACTIN TRANSPORT SYSTEM PERMEASE PROTEIN"/>
    <property type="match status" value="1"/>
</dbReference>
<feature type="transmembrane region" description="Helical" evidence="8">
    <location>
        <begin position="115"/>
        <end position="133"/>
    </location>
</feature>
<keyword evidence="5 8" id="KW-0812">Transmembrane</keyword>
<evidence type="ECO:0000256" key="8">
    <source>
        <dbReference type="SAM" id="Phobius"/>
    </source>
</evidence>
<evidence type="ECO:0000313" key="9">
    <source>
        <dbReference type="EMBL" id="TCK27316.1"/>
    </source>
</evidence>
<dbReference type="Proteomes" id="UP000295560">
    <property type="component" value="Unassembled WGS sequence"/>
</dbReference>
<dbReference type="GO" id="GO:0005886">
    <property type="term" value="C:plasma membrane"/>
    <property type="evidence" value="ECO:0007669"/>
    <property type="project" value="UniProtKB-SubCell"/>
</dbReference>
<dbReference type="CDD" id="cd06550">
    <property type="entry name" value="TM_ABC_iron-siderophores_like"/>
    <property type="match status" value="1"/>
</dbReference>
<dbReference type="PANTHER" id="PTHR30472:SF1">
    <property type="entry name" value="FE(3+) DICITRATE TRANSPORT SYSTEM PERMEASE PROTEIN FECC-RELATED"/>
    <property type="match status" value="1"/>
</dbReference>
<feature type="transmembrane region" description="Helical" evidence="8">
    <location>
        <begin position="90"/>
        <end position="108"/>
    </location>
</feature>
<evidence type="ECO:0000256" key="5">
    <source>
        <dbReference type="ARBA" id="ARBA00022692"/>
    </source>
</evidence>
<feature type="transmembrane region" description="Helical" evidence="8">
    <location>
        <begin position="274"/>
        <end position="297"/>
    </location>
</feature>
<keyword evidence="6 8" id="KW-1133">Transmembrane helix</keyword>
<evidence type="ECO:0000256" key="2">
    <source>
        <dbReference type="ARBA" id="ARBA00007935"/>
    </source>
</evidence>
<dbReference type="InterPro" id="IPR037294">
    <property type="entry name" value="ABC_BtuC-like"/>
</dbReference>
<comment type="caution">
    <text evidence="9">The sequence shown here is derived from an EMBL/GenBank/DDBJ whole genome shotgun (WGS) entry which is preliminary data.</text>
</comment>
<keyword evidence="7 8" id="KW-0472">Membrane</keyword>